<evidence type="ECO:0000256" key="1">
    <source>
        <dbReference type="ARBA" id="ARBA00022460"/>
    </source>
</evidence>
<dbReference type="InterPro" id="IPR000618">
    <property type="entry name" value="Insect_cuticle"/>
</dbReference>
<keyword evidence="1 2" id="KW-0193">Cuticle</keyword>
<gene>
    <name evidence="4" type="primary">Dvir\GJ12741</name>
    <name evidence="4" type="ORF">Dvir_GJ12741</name>
</gene>
<dbReference type="Proteomes" id="UP000008792">
    <property type="component" value="Unassembled WGS sequence"/>
</dbReference>
<dbReference type="KEGG" id="dvi:6623395"/>
<dbReference type="PROSITE" id="PS00233">
    <property type="entry name" value="CHIT_BIND_RR_1"/>
    <property type="match status" value="1"/>
</dbReference>
<dbReference type="PRINTS" id="PR00947">
    <property type="entry name" value="CUTICLE"/>
</dbReference>
<evidence type="ECO:0008006" key="6">
    <source>
        <dbReference type="Google" id="ProtNLM"/>
    </source>
</evidence>
<dbReference type="PANTHER" id="PTHR10380:SF218">
    <property type="entry name" value="ADULT CUTICLE PROTEIN 65AA-RELATED"/>
    <property type="match status" value="1"/>
</dbReference>
<keyword evidence="3" id="KW-0732">Signal</keyword>
<dbReference type="PROSITE" id="PS51155">
    <property type="entry name" value="CHIT_BIND_RR_2"/>
    <property type="match status" value="1"/>
</dbReference>
<dbReference type="InterPro" id="IPR050468">
    <property type="entry name" value="Cuticle_Struct_Prot"/>
</dbReference>
<dbReference type="EMBL" id="CH940647">
    <property type="protein sequence ID" value="EDW68483.1"/>
    <property type="molecule type" value="Genomic_DNA"/>
</dbReference>
<feature type="signal peptide" evidence="3">
    <location>
        <begin position="1"/>
        <end position="16"/>
    </location>
</feature>
<evidence type="ECO:0000256" key="2">
    <source>
        <dbReference type="PROSITE-ProRule" id="PRU00497"/>
    </source>
</evidence>
<evidence type="ECO:0000313" key="5">
    <source>
        <dbReference type="Proteomes" id="UP000008792"/>
    </source>
</evidence>
<sequence length="102" mass="11074">MKFIILFAAFFALACAAPNDVVIKDQRLDVEPEKWSFNSETSDGANAQQSGVLINPGSDHESIAVKGSYEHIGPDGVKYTVNYVADENGFQPEGAHIPKADY</sequence>
<dbReference type="Pfam" id="PF00379">
    <property type="entry name" value="Chitin_bind_4"/>
    <property type="match status" value="1"/>
</dbReference>
<feature type="chain" id="PRO_5002812607" description="Cuticle protein" evidence="3">
    <location>
        <begin position="17"/>
        <end position="102"/>
    </location>
</feature>
<dbReference type="InParanoid" id="B4LHF3"/>
<name>B4LHF3_DROVI</name>
<dbReference type="AlphaFoldDB" id="B4LHF3"/>
<proteinExistence type="predicted"/>
<reference evidence="4 5" key="1">
    <citation type="journal article" date="2007" name="Nature">
        <title>Evolution of genes and genomes on the Drosophila phylogeny.</title>
        <authorList>
            <consortium name="Drosophila 12 Genomes Consortium"/>
            <person name="Clark A.G."/>
            <person name="Eisen M.B."/>
            <person name="Smith D.R."/>
            <person name="Bergman C.M."/>
            <person name="Oliver B."/>
            <person name="Markow T.A."/>
            <person name="Kaufman T.C."/>
            <person name="Kellis M."/>
            <person name="Gelbart W."/>
            <person name="Iyer V.N."/>
            <person name="Pollard D.A."/>
            <person name="Sackton T.B."/>
            <person name="Larracuente A.M."/>
            <person name="Singh N.D."/>
            <person name="Abad J.P."/>
            <person name="Abt D.N."/>
            <person name="Adryan B."/>
            <person name="Aguade M."/>
            <person name="Akashi H."/>
            <person name="Anderson W.W."/>
            <person name="Aquadro C.F."/>
            <person name="Ardell D.H."/>
            <person name="Arguello R."/>
            <person name="Artieri C.G."/>
            <person name="Barbash D.A."/>
            <person name="Barker D."/>
            <person name="Barsanti P."/>
            <person name="Batterham P."/>
            <person name="Batzoglou S."/>
            <person name="Begun D."/>
            <person name="Bhutkar A."/>
            <person name="Blanco E."/>
            <person name="Bosak S.A."/>
            <person name="Bradley R.K."/>
            <person name="Brand A.D."/>
            <person name="Brent M.R."/>
            <person name="Brooks A.N."/>
            <person name="Brown R.H."/>
            <person name="Butlin R.K."/>
            <person name="Caggese C."/>
            <person name="Calvi B.R."/>
            <person name="Bernardo de Carvalho A."/>
            <person name="Caspi A."/>
            <person name="Castrezana S."/>
            <person name="Celniker S.E."/>
            <person name="Chang J.L."/>
            <person name="Chapple C."/>
            <person name="Chatterji S."/>
            <person name="Chinwalla A."/>
            <person name="Civetta A."/>
            <person name="Clifton S.W."/>
            <person name="Comeron J.M."/>
            <person name="Costello J.C."/>
            <person name="Coyne J.A."/>
            <person name="Daub J."/>
            <person name="David R.G."/>
            <person name="Delcher A.L."/>
            <person name="Delehaunty K."/>
            <person name="Do C.B."/>
            <person name="Ebling H."/>
            <person name="Edwards K."/>
            <person name="Eickbush T."/>
            <person name="Evans J.D."/>
            <person name="Filipski A."/>
            <person name="Findeiss S."/>
            <person name="Freyhult E."/>
            <person name="Fulton L."/>
            <person name="Fulton R."/>
            <person name="Garcia A.C."/>
            <person name="Gardiner A."/>
            <person name="Garfield D.A."/>
            <person name="Garvin B.E."/>
            <person name="Gibson G."/>
            <person name="Gilbert D."/>
            <person name="Gnerre S."/>
            <person name="Godfrey J."/>
            <person name="Good R."/>
            <person name="Gotea V."/>
            <person name="Gravely B."/>
            <person name="Greenberg A.J."/>
            <person name="Griffiths-Jones S."/>
            <person name="Gross S."/>
            <person name="Guigo R."/>
            <person name="Gustafson E.A."/>
            <person name="Haerty W."/>
            <person name="Hahn M.W."/>
            <person name="Halligan D.L."/>
            <person name="Halpern A.L."/>
            <person name="Halter G.M."/>
            <person name="Han M.V."/>
            <person name="Heger A."/>
            <person name="Hillier L."/>
            <person name="Hinrichs A.S."/>
            <person name="Holmes I."/>
            <person name="Hoskins R.A."/>
            <person name="Hubisz M.J."/>
            <person name="Hultmark D."/>
            <person name="Huntley M.A."/>
            <person name="Jaffe D.B."/>
            <person name="Jagadeeshan S."/>
            <person name="Jeck W.R."/>
            <person name="Johnson J."/>
            <person name="Jones C.D."/>
            <person name="Jordan W.C."/>
            <person name="Karpen G.H."/>
            <person name="Kataoka E."/>
            <person name="Keightley P.D."/>
            <person name="Kheradpour P."/>
            <person name="Kirkness E.F."/>
            <person name="Koerich L.B."/>
            <person name="Kristiansen K."/>
            <person name="Kudrna D."/>
            <person name="Kulathinal R.J."/>
            <person name="Kumar S."/>
            <person name="Kwok R."/>
            <person name="Lander E."/>
            <person name="Langley C.H."/>
            <person name="Lapoint R."/>
            <person name="Lazzaro B.P."/>
            <person name="Lee S.J."/>
            <person name="Levesque L."/>
            <person name="Li R."/>
            <person name="Lin C.F."/>
            <person name="Lin M.F."/>
            <person name="Lindblad-Toh K."/>
            <person name="Llopart A."/>
            <person name="Long M."/>
            <person name="Low L."/>
            <person name="Lozovsky E."/>
            <person name="Lu J."/>
            <person name="Luo M."/>
            <person name="Machado C.A."/>
            <person name="Makalowski W."/>
            <person name="Marzo M."/>
            <person name="Matsuda M."/>
            <person name="Matzkin L."/>
            <person name="McAllister B."/>
            <person name="McBride C.S."/>
            <person name="McKernan B."/>
            <person name="McKernan K."/>
            <person name="Mendez-Lago M."/>
            <person name="Minx P."/>
            <person name="Mollenhauer M.U."/>
            <person name="Montooth K."/>
            <person name="Mount S.M."/>
            <person name="Mu X."/>
            <person name="Myers E."/>
            <person name="Negre B."/>
            <person name="Newfeld S."/>
            <person name="Nielsen R."/>
            <person name="Noor M.A."/>
            <person name="O'Grady P."/>
            <person name="Pachter L."/>
            <person name="Papaceit M."/>
            <person name="Parisi M.J."/>
            <person name="Parisi M."/>
            <person name="Parts L."/>
            <person name="Pedersen J.S."/>
            <person name="Pesole G."/>
            <person name="Phillippy A.M."/>
            <person name="Ponting C.P."/>
            <person name="Pop M."/>
            <person name="Porcelli D."/>
            <person name="Powell J.R."/>
            <person name="Prohaska S."/>
            <person name="Pruitt K."/>
            <person name="Puig M."/>
            <person name="Quesneville H."/>
            <person name="Ram K.R."/>
            <person name="Rand D."/>
            <person name="Rasmussen M.D."/>
            <person name="Reed L.K."/>
            <person name="Reenan R."/>
            <person name="Reily A."/>
            <person name="Remington K.A."/>
            <person name="Rieger T.T."/>
            <person name="Ritchie M.G."/>
            <person name="Robin C."/>
            <person name="Rogers Y.H."/>
            <person name="Rohde C."/>
            <person name="Rozas J."/>
            <person name="Rubenfield M.J."/>
            <person name="Ruiz A."/>
            <person name="Russo S."/>
            <person name="Salzberg S.L."/>
            <person name="Sanchez-Gracia A."/>
            <person name="Saranga D.J."/>
            <person name="Sato H."/>
            <person name="Schaeffer S.W."/>
            <person name="Schatz M.C."/>
            <person name="Schlenke T."/>
            <person name="Schwartz R."/>
            <person name="Segarra C."/>
            <person name="Singh R.S."/>
            <person name="Sirot L."/>
            <person name="Sirota M."/>
            <person name="Sisneros N.B."/>
            <person name="Smith C.D."/>
            <person name="Smith T.F."/>
            <person name="Spieth J."/>
            <person name="Stage D.E."/>
            <person name="Stark A."/>
            <person name="Stephan W."/>
            <person name="Strausberg R.L."/>
            <person name="Strempel S."/>
            <person name="Sturgill D."/>
            <person name="Sutton G."/>
            <person name="Sutton G.G."/>
            <person name="Tao W."/>
            <person name="Teichmann S."/>
            <person name="Tobari Y.N."/>
            <person name="Tomimura Y."/>
            <person name="Tsolas J.M."/>
            <person name="Valente V.L."/>
            <person name="Venter E."/>
            <person name="Venter J.C."/>
            <person name="Vicario S."/>
            <person name="Vieira F.G."/>
            <person name="Vilella A.J."/>
            <person name="Villasante A."/>
            <person name="Walenz B."/>
            <person name="Wang J."/>
            <person name="Wasserman M."/>
            <person name="Watts T."/>
            <person name="Wilson D."/>
            <person name="Wilson R.K."/>
            <person name="Wing R.A."/>
            <person name="Wolfner M.F."/>
            <person name="Wong A."/>
            <person name="Wong G.K."/>
            <person name="Wu C.I."/>
            <person name="Wu G."/>
            <person name="Yamamoto D."/>
            <person name="Yang H.P."/>
            <person name="Yang S.P."/>
            <person name="Yorke J.A."/>
            <person name="Yoshida K."/>
            <person name="Zdobnov E."/>
            <person name="Zhang P."/>
            <person name="Zhang Y."/>
            <person name="Zimin A.V."/>
            <person name="Baldwin J."/>
            <person name="Abdouelleil A."/>
            <person name="Abdulkadir J."/>
            <person name="Abebe A."/>
            <person name="Abera B."/>
            <person name="Abreu J."/>
            <person name="Acer S.C."/>
            <person name="Aftuck L."/>
            <person name="Alexander A."/>
            <person name="An P."/>
            <person name="Anderson E."/>
            <person name="Anderson S."/>
            <person name="Arachi H."/>
            <person name="Azer M."/>
            <person name="Bachantsang P."/>
            <person name="Barry A."/>
            <person name="Bayul T."/>
            <person name="Berlin A."/>
            <person name="Bessette D."/>
            <person name="Bloom T."/>
            <person name="Blye J."/>
            <person name="Boguslavskiy L."/>
            <person name="Bonnet C."/>
            <person name="Boukhgalter B."/>
            <person name="Bourzgui I."/>
            <person name="Brown A."/>
            <person name="Cahill P."/>
            <person name="Channer S."/>
            <person name="Cheshatsang Y."/>
            <person name="Chuda L."/>
            <person name="Citroen M."/>
            <person name="Collymore A."/>
            <person name="Cooke P."/>
            <person name="Costello M."/>
            <person name="D'Aco K."/>
            <person name="Daza R."/>
            <person name="De Haan G."/>
            <person name="DeGray S."/>
            <person name="DeMaso C."/>
            <person name="Dhargay N."/>
            <person name="Dooley K."/>
            <person name="Dooley E."/>
            <person name="Doricent M."/>
            <person name="Dorje P."/>
            <person name="Dorjee K."/>
            <person name="Dupes A."/>
            <person name="Elong R."/>
            <person name="Falk J."/>
            <person name="Farina A."/>
            <person name="Faro S."/>
            <person name="Ferguson D."/>
            <person name="Fisher S."/>
            <person name="Foley C.D."/>
            <person name="Franke A."/>
            <person name="Friedrich D."/>
            <person name="Gadbois L."/>
            <person name="Gearin G."/>
            <person name="Gearin C.R."/>
            <person name="Giannoukos G."/>
            <person name="Goode T."/>
            <person name="Graham J."/>
            <person name="Grandbois E."/>
            <person name="Grewal S."/>
            <person name="Gyaltsen K."/>
            <person name="Hafez N."/>
            <person name="Hagos B."/>
            <person name="Hall J."/>
            <person name="Henson C."/>
            <person name="Hollinger A."/>
            <person name="Honan T."/>
            <person name="Huard M.D."/>
            <person name="Hughes L."/>
            <person name="Hurhula B."/>
            <person name="Husby M.E."/>
            <person name="Kamat A."/>
            <person name="Kanga B."/>
            <person name="Kashin S."/>
            <person name="Khazanovich D."/>
            <person name="Kisner P."/>
            <person name="Lance K."/>
            <person name="Lara M."/>
            <person name="Lee W."/>
            <person name="Lennon N."/>
            <person name="Letendre F."/>
            <person name="LeVine R."/>
            <person name="Lipovsky A."/>
            <person name="Liu X."/>
            <person name="Liu J."/>
            <person name="Liu S."/>
            <person name="Lokyitsang T."/>
            <person name="Lokyitsang Y."/>
            <person name="Lubonja R."/>
            <person name="Lui A."/>
            <person name="MacDonald P."/>
            <person name="Magnisalis V."/>
            <person name="Maru K."/>
            <person name="Matthews C."/>
            <person name="McCusker W."/>
            <person name="McDonough S."/>
            <person name="Mehta T."/>
            <person name="Meldrim J."/>
            <person name="Meneus L."/>
            <person name="Mihai O."/>
            <person name="Mihalev A."/>
            <person name="Mihova T."/>
            <person name="Mittelman R."/>
            <person name="Mlenga V."/>
            <person name="Montmayeur A."/>
            <person name="Mulrain L."/>
            <person name="Navidi A."/>
            <person name="Naylor J."/>
            <person name="Negash T."/>
            <person name="Nguyen T."/>
            <person name="Nguyen N."/>
            <person name="Nicol R."/>
            <person name="Norbu C."/>
            <person name="Norbu N."/>
            <person name="Novod N."/>
            <person name="O'Neill B."/>
            <person name="Osman S."/>
            <person name="Markiewicz E."/>
            <person name="Oyono O.L."/>
            <person name="Patti C."/>
            <person name="Phunkhang P."/>
            <person name="Pierre F."/>
            <person name="Priest M."/>
            <person name="Raghuraman S."/>
            <person name="Rege F."/>
            <person name="Reyes R."/>
            <person name="Rise C."/>
            <person name="Rogov P."/>
            <person name="Ross K."/>
            <person name="Ryan E."/>
            <person name="Settipalli S."/>
            <person name="Shea T."/>
            <person name="Sherpa N."/>
            <person name="Shi L."/>
            <person name="Shih D."/>
            <person name="Sparrow T."/>
            <person name="Spaulding J."/>
            <person name="Stalker J."/>
            <person name="Stange-Thomann N."/>
            <person name="Stavropoulos S."/>
            <person name="Stone C."/>
            <person name="Strader C."/>
            <person name="Tesfaye S."/>
            <person name="Thomson T."/>
            <person name="Thoulutsang Y."/>
            <person name="Thoulutsang D."/>
            <person name="Topham K."/>
            <person name="Topping I."/>
            <person name="Tsamla T."/>
            <person name="Vassiliev H."/>
            <person name="Vo A."/>
            <person name="Wangchuk T."/>
            <person name="Wangdi T."/>
            <person name="Weiand M."/>
            <person name="Wilkinson J."/>
            <person name="Wilson A."/>
            <person name="Yadav S."/>
            <person name="Young G."/>
            <person name="Yu Q."/>
            <person name="Zembek L."/>
            <person name="Zhong D."/>
            <person name="Zimmer A."/>
            <person name="Zwirko Z."/>
            <person name="Jaffe D.B."/>
            <person name="Alvarez P."/>
            <person name="Brockman W."/>
            <person name="Butler J."/>
            <person name="Chin C."/>
            <person name="Gnerre S."/>
            <person name="Grabherr M."/>
            <person name="Kleber M."/>
            <person name="Mauceli E."/>
            <person name="MacCallum I."/>
        </authorList>
    </citation>
    <scope>NUCLEOTIDE SEQUENCE [LARGE SCALE GENOMIC DNA]</scope>
    <source>
        <strain evidence="5">Tucson 15010-1051.87</strain>
    </source>
</reference>
<dbReference type="OrthoDB" id="7255276at2759"/>
<dbReference type="OMA" id="WSFNSET"/>
<keyword evidence="5" id="KW-1185">Reference proteome</keyword>
<dbReference type="InterPro" id="IPR031311">
    <property type="entry name" value="CHIT_BIND_RR_consensus"/>
</dbReference>
<evidence type="ECO:0000256" key="3">
    <source>
        <dbReference type="SAM" id="SignalP"/>
    </source>
</evidence>
<dbReference type="STRING" id="7244.B4LHF3"/>
<dbReference type="PROSITE" id="PS51257">
    <property type="entry name" value="PROKAR_LIPOPROTEIN"/>
    <property type="match status" value="1"/>
</dbReference>
<dbReference type="HOGENOM" id="CLU_065450_7_3_1"/>
<protein>
    <recommendedName>
        <fullName evidence="6">Cuticle protein</fullName>
    </recommendedName>
</protein>
<accession>B4LHF3</accession>
<organism evidence="4 5">
    <name type="scientific">Drosophila virilis</name>
    <name type="common">Fruit fly</name>
    <dbReference type="NCBI Taxonomy" id="7244"/>
    <lineage>
        <taxon>Eukaryota</taxon>
        <taxon>Metazoa</taxon>
        <taxon>Ecdysozoa</taxon>
        <taxon>Arthropoda</taxon>
        <taxon>Hexapoda</taxon>
        <taxon>Insecta</taxon>
        <taxon>Pterygota</taxon>
        <taxon>Neoptera</taxon>
        <taxon>Endopterygota</taxon>
        <taxon>Diptera</taxon>
        <taxon>Brachycera</taxon>
        <taxon>Muscomorpha</taxon>
        <taxon>Ephydroidea</taxon>
        <taxon>Drosophilidae</taxon>
        <taxon>Drosophila</taxon>
    </lineage>
</organism>
<dbReference type="GO" id="GO:0008010">
    <property type="term" value="F:structural constituent of chitin-based larval cuticle"/>
    <property type="evidence" value="ECO:0007669"/>
    <property type="project" value="TreeGrafter"/>
</dbReference>
<dbReference type="GO" id="GO:0062129">
    <property type="term" value="C:chitin-based extracellular matrix"/>
    <property type="evidence" value="ECO:0007669"/>
    <property type="project" value="TreeGrafter"/>
</dbReference>
<dbReference type="PhylomeDB" id="B4LHF3"/>
<dbReference type="PANTHER" id="PTHR10380">
    <property type="entry name" value="CUTICLE PROTEIN"/>
    <property type="match status" value="1"/>
</dbReference>
<evidence type="ECO:0000313" key="4">
    <source>
        <dbReference type="EMBL" id="EDW68483.1"/>
    </source>
</evidence>